<sequence length="149" mass="16753">MIERTFAMIKPDSVVRGLIGEIIQRLERKGLKIVGMKMIQISEGQADRLYEVHKEKPFFKELVSFIRSAPVVVLAIEGESAVSVMRRIIGATDSKEAMPGTVRGDLSCSKSMNAIHASDSPENAKRELSIFFTESEMLRYSRLDESWVC</sequence>
<evidence type="ECO:0000256" key="15">
    <source>
        <dbReference type="RuleBase" id="RU004011"/>
    </source>
</evidence>
<accession>A0A7C3F0F3</accession>
<evidence type="ECO:0000256" key="1">
    <source>
        <dbReference type="ARBA" id="ARBA00001946"/>
    </source>
</evidence>
<evidence type="ECO:0000313" key="18">
    <source>
        <dbReference type="EMBL" id="HFK20645.1"/>
    </source>
</evidence>
<dbReference type="InterPro" id="IPR034907">
    <property type="entry name" value="NDK-like_dom"/>
</dbReference>
<dbReference type="SMART" id="SM00562">
    <property type="entry name" value="NDK"/>
    <property type="match status" value="1"/>
</dbReference>
<keyword evidence="10 13" id="KW-0067">ATP-binding</keyword>
<dbReference type="PROSITE" id="PS51374">
    <property type="entry name" value="NDPK_LIKE"/>
    <property type="match status" value="1"/>
</dbReference>
<evidence type="ECO:0000256" key="5">
    <source>
        <dbReference type="ARBA" id="ARBA00022553"/>
    </source>
</evidence>
<evidence type="ECO:0000256" key="3">
    <source>
        <dbReference type="ARBA" id="ARBA00012966"/>
    </source>
</evidence>
<evidence type="ECO:0000256" key="12">
    <source>
        <dbReference type="ARBA" id="ARBA00023080"/>
    </source>
</evidence>
<dbReference type="Pfam" id="PF00334">
    <property type="entry name" value="NDK"/>
    <property type="match status" value="1"/>
</dbReference>
<comment type="catalytic activity">
    <reaction evidence="13 16">
        <text>a 2'-deoxyribonucleoside 5'-diphosphate + ATP = a 2'-deoxyribonucleoside 5'-triphosphate + ADP</text>
        <dbReference type="Rhea" id="RHEA:44640"/>
        <dbReference type="ChEBI" id="CHEBI:30616"/>
        <dbReference type="ChEBI" id="CHEBI:61560"/>
        <dbReference type="ChEBI" id="CHEBI:73316"/>
        <dbReference type="ChEBI" id="CHEBI:456216"/>
        <dbReference type="EC" id="2.7.4.6"/>
    </reaction>
</comment>
<feature type="binding site" evidence="13 14">
    <location>
        <position position="58"/>
    </location>
    <ligand>
        <name>ATP</name>
        <dbReference type="ChEBI" id="CHEBI:30616"/>
    </ligand>
</feature>
<reference evidence="18" key="1">
    <citation type="journal article" date="2020" name="mSystems">
        <title>Genome- and Community-Level Interaction Insights into Carbon Utilization and Element Cycling Functions of Hydrothermarchaeota in Hydrothermal Sediment.</title>
        <authorList>
            <person name="Zhou Z."/>
            <person name="Liu Y."/>
            <person name="Xu W."/>
            <person name="Pan J."/>
            <person name="Luo Z.H."/>
            <person name="Li M."/>
        </authorList>
    </citation>
    <scope>NUCLEOTIDE SEQUENCE [LARGE SCALE GENOMIC DNA]</scope>
    <source>
        <strain evidence="18">SpSt-468</strain>
    </source>
</reference>
<evidence type="ECO:0000256" key="8">
    <source>
        <dbReference type="ARBA" id="ARBA00022741"/>
    </source>
</evidence>
<feature type="binding site" evidence="13 14">
    <location>
        <position position="103"/>
    </location>
    <ligand>
        <name>ATP</name>
        <dbReference type="ChEBI" id="CHEBI:30616"/>
    </ligand>
</feature>
<dbReference type="GO" id="GO:0005737">
    <property type="term" value="C:cytoplasm"/>
    <property type="evidence" value="ECO:0007669"/>
    <property type="project" value="UniProtKB-SubCell"/>
</dbReference>
<dbReference type="PANTHER" id="PTHR11349">
    <property type="entry name" value="NUCLEOSIDE DIPHOSPHATE KINASE"/>
    <property type="match status" value="1"/>
</dbReference>
<evidence type="ECO:0000256" key="13">
    <source>
        <dbReference type="HAMAP-Rule" id="MF_00451"/>
    </source>
</evidence>
<evidence type="ECO:0000256" key="14">
    <source>
        <dbReference type="PROSITE-ProRule" id="PRU00706"/>
    </source>
</evidence>
<feature type="domain" description="Nucleoside diphosphate kinase-like" evidence="17">
    <location>
        <begin position="2"/>
        <end position="139"/>
    </location>
</feature>
<dbReference type="Gene3D" id="3.30.70.141">
    <property type="entry name" value="Nucleoside diphosphate kinase-like domain"/>
    <property type="match status" value="1"/>
</dbReference>
<evidence type="ECO:0000256" key="6">
    <source>
        <dbReference type="ARBA" id="ARBA00022679"/>
    </source>
</evidence>
<evidence type="ECO:0000256" key="7">
    <source>
        <dbReference type="ARBA" id="ARBA00022723"/>
    </source>
</evidence>
<dbReference type="InterPro" id="IPR023005">
    <property type="entry name" value="Nucleoside_diP_kinase_AS"/>
</dbReference>
<keyword evidence="5 13" id="KW-0597">Phosphoprotein</keyword>
<dbReference type="InterPro" id="IPR001564">
    <property type="entry name" value="Nucleoside_diP_kinase"/>
</dbReference>
<dbReference type="EC" id="2.7.4.6" evidence="3 13"/>
<evidence type="ECO:0000259" key="17">
    <source>
        <dbReference type="SMART" id="SM00562"/>
    </source>
</evidence>
<keyword evidence="8 13" id="KW-0547">Nucleotide-binding</keyword>
<evidence type="ECO:0000256" key="2">
    <source>
        <dbReference type="ARBA" id="ARBA00008142"/>
    </source>
</evidence>
<dbReference type="PROSITE" id="PS00469">
    <property type="entry name" value="NDPK"/>
    <property type="match status" value="1"/>
</dbReference>
<dbReference type="NCBIfam" id="NF001908">
    <property type="entry name" value="PRK00668.1"/>
    <property type="match status" value="1"/>
</dbReference>
<dbReference type="FunFam" id="3.30.70.141:FF:000003">
    <property type="entry name" value="Nucleoside diphosphate kinase"/>
    <property type="match status" value="1"/>
</dbReference>
<comment type="caution">
    <text evidence="18">The sequence shown here is derived from an EMBL/GenBank/DDBJ whole genome shotgun (WGS) entry which is preliminary data.</text>
</comment>
<feature type="binding site" evidence="13 14">
    <location>
        <position position="86"/>
    </location>
    <ligand>
        <name>ATP</name>
        <dbReference type="ChEBI" id="CHEBI:30616"/>
    </ligand>
</feature>
<evidence type="ECO:0000256" key="9">
    <source>
        <dbReference type="ARBA" id="ARBA00022777"/>
    </source>
</evidence>
<dbReference type="GO" id="GO:0006228">
    <property type="term" value="P:UTP biosynthetic process"/>
    <property type="evidence" value="ECO:0007669"/>
    <property type="project" value="UniProtKB-UniRule"/>
</dbReference>
<feature type="binding site" evidence="13 14">
    <location>
        <position position="113"/>
    </location>
    <ligand>
        <name>ATP</name>
        <dbReference type="ChEBI" id="CHEBI:30616"/>
    </ligand>
</feature>
<dbReference type="PRINTS" id="PR01243">
    <property type="entry name" value="NUCDPKINASE"/>
</dbReference>
<evidence type="ECO:0000256" key="16">
    <source>
        <dbReference type="RuleBase" id="RU004013"/>
    </source>
</evidence>
<comment type="cofactor">
    <cofactor evidence="1 13">
        <name>Mg(2+)</name>
        <dbReference type="ChEBI" id="CHEBI:18420"/>
    </cofactor>
</comment>
<dbReference type="CDD" id="cd04413">
    <property type="entry name" value="NDPk_I"/>
    <property type="match status" value="1"/>
</dbReference>
<evidence type="ECO:0000256" key="10">
    <source>
        <dbReference type="ARBA" id="ARBA00022840"/>
    </source>
</evidence>
<keyword evidence="11 13" id="KW-0460">Magnesium</keyword>
<feature type="binding site" evidence="13 14">
    <location>
        <position position="10"/>
    </location>
    <ligand>
        <name>ATP</name>
        <dbReference type="ChEBI" id="CHEBI:30616"/>
    </ligand>
</feature>
<comment type="catalytic activity">
    <reaction evidence="13">
        <text>a ribonucleoside 5'-diphosphate + ATP = a ribonucleoside 5'-triphosphate + ADP</text>
        <dbReference type="Rhea" id="RHEA:18113"/>
        <dbReference type="ChEBI" id="CHEBI:30616"/>
        <dbReference type="ChEBI" id="CHEBI:57930"/>
        <dbReference type="ChEBI" id="CHEBI:61557"/>
        <dbReference type="ChEBI" id="CHEBI:456216"/>
        <dbReference type="EC" id="2.7.4.6"/>
    </reaction>
</comment>
<comment type="function">
    <text evidence="13">Major role in the synthesis of nucleoside triphosphates other than ATP. The ATP gamma phosphate is transferred to the NDP beta phosphate via a ping-pong mechanism, using a phosphorylated active-site intermediate.</text>
</comment>
<proteinExistence type="inferred from homology"/>
<dbReference type="EMBL" id="DSTX01000008">
    <property type="protein sequence ID" value="HFK20645.1"/>
    <property type="molecule type" value="Genomic_DNA"/>
</dbReference>
<keyword evidence="9 13" id="KW-0418">Kinase</keyword>
<keyword evidence="7 13" id="KW-0479">Metal-binding</keyword>
<dbReference type="InterPro" id="IPR036850">
    <property type="entry name" value="NDK-like_dom_sf"/>
</dbReference>
<keyword evidence="13" id="KW-0963">Cytoplasm</keyword>
<evidence type="ECO:0000256" key="11">
    <source>
        <dbReference type="ARBA" id="ARBA00022842"/>
    </source>
</evidence>
<dbReference type="GO" id="GO:0004550">
    <property type="term" value="F:nucleoside diphosphate kinase activity"/>
    <property type="evidence" value="ECO:0007669"/>
    <property type="project" value="UniProtKB-UniRule"/>
</dbReference>
<dbReference type="GO" id="GO:0005524">
    <property type="term" value="F:ATP binding"/>
    <property type="evidence" value="ECO:0007669"/>
    <property type="project" value="UniProtKB-UniRule"/>
</dbReference>
<keyword evidence="12 13" id="KW-0546">Nucleotide metabolism</keyword>
<dbReference type="AlphaFoldDB" id="A0A7C3F0F3"/>
<evidence type="ECO:0000256" key="4">
    <source>
        <dbReference type="ARBA" id="ARBA00017632"/>
    </source>
</evidence>
<dbReference type="GO" id="GO:0006241">
    <property type="term" value="P:CTP biosynthetic process"/>
    <property type="evidence" value="ECO:0007669"/>
    <property type="project" value="UniProtKB-UniRule"/>
</dbReference>
<dbReference type="HAMAP" id="MF_00451">
    <property type="entry name" value="NDP_kinase"/>
    <property type="match status" value="1"/>
</dbReference>
<feature type="active site" description="Pros-phosphohistidine intermediate" evidence="13 14">
    <location>
        <position position="116"/>
    </location>
</feature>
<keyword evidence="6 13" id="KW-0808">Transferase</keyword>
<organism evidence="18">
    <name type="scientific">Candidatus Methanomethylicus mesodigestus</name>
    <dbReference type="NCBI Taxonomy" id="1867258"/>
    <lineage>
        <taxon>Archaea</taxon>
        <taxon>Thermoproteota</taxon>
        <taxon>Methanosuratincolia</taxon>
        <taxon>Candidatus Methanomethylicales</taxon>
        <taxon>Candidatus Methanomethylicaceae</taxon>
        <taxon>Candidatus Methanomethylicus</taxon>
    </lineage>
</organism>
<comment type="similarity">
    <text evidence="2 13 14 15">Belongs to the NDK family.</text>
</comment>
<dbReference type="SUPFAM" id="SSF54919">
    <property type="entry name" value="Nucleoside diphosphate kinase, NDK"/>
    <property type="match status" value="1"/>
</dbReference>
<protein>
    <recommendedName>
        <fullName evidence="4 13">Nucleoside diphosphate kinase</fullName>
        <shortName evidence="13">NDK</shortName>
        <shortName evidence="13">NDP kinase</shortName>
        <ecNumber evidence="3 13">2.7.4.6</ecNumber>
    </recommendedName>
    <alternativeName>
        <fullName evidence="13">Nucleoside-2-P kinase</fullName>
    </alternativeName>
</protein>
<comment type="subcellular location">
    <subcellularLocation>
        <location evidence="13">Cytoplasm</location>
    </subcellularLocation>
</comment>
<name>A0A7C3F0F3_9CREN</name>
<gene>
    <name evidence="13" type="primary">ndk</name>
    <name evidence="18" type="ORF">ENS19_05100</name>
</gene>
<feature type="binding site" evidence="13 14">
    <location>
        <position position="92"/>
    </location>
    <ligand>
        <name>ATP</name>
        <dbReference type="ChEBI" id="CHEBI:30616"/>
    </ligand>
</feature>
<dbReference type="GO" id="GO:0006183">
    <property type="term" value="P:GTP biosynthetic process"/>
    <property type="evidence" value="ECO:0007669"/>
    <property type="project" value="UniProtKB-UniRule"/>
</dbReference>
<dbReference type="GO" id="GO:0046872">
    <property type="term" value="F:metal ion binding"/>
    <property type="evidence" value="ECO:0007669"/>
    <property type="project" value="UniProtKB-KW"/>
</dbReference>